<organism evidence="2 3">
    <name type="scientific">Phytophthora fragariaefolia</name>
    <dbReference type="NCBI Taxonomy" id="1490495"/>
    <lineage>
        <taxon>Eukaryota</taxon>
        <taxon>Sar</taxon>
        <taxon>Stramenopiles</taxon>
        <taxon>Oomycota</taxon>
        <taxon>Peronosporomycetes</taxon>
        <taxon>Peronosporales</taxon>
        <taxon>Peronosporaceae</taxon>
        <taxon>Phytophthora</taxon>
    </lineage>
</organism>
<sequence>MPKSNAKTKKAPRATEATPKDASPSAEESSPKETTVVLISPAVGGPEIAAGERSHLGGKRIPREEEFTD</sequence>
<proteinExistence type="predicted"/>
<evidence type="ECO:0000256" key="1">
    <source>
        <dbReference type="SAM" id="MobiDB-lite"/>
    </source>
</evidence>
<protein>
    <submittedName>
        <fullName evidence="2">Unnamed protein product</fullName>
    </submittedName>
</protein>
<feature type="compositionally biased region" description="Basic residues" evidence="1">
    <location>
        <begin position="1"/>
        <end position="12"/>
    </location>
</feature>
<reference evidence="2" key="1">
    <citation type="submission" date="2023-04" db="EMBL/GenBank/DDBJ databases">
        <title>Phytophthora fragariaefolia NBRC 109709.</title>
        <authorList>
            <person name="Ichikawa N."/>
            <person name="Sato H."/>
            <person name="Tonouchi N."/>
        </authorList>
    </citation>
    <scope>NUCLEOTIDE SEQUENCE</scope>
    <source>
        <strain evidence="2">NBRC 109709</strain>
    </source>
</reference>
<gene>
    <name evidence="2" type="ORF">Pfra01_001117800</name>
</gene>
<dbReference type="EMBL" id="BSXT01001096">
    <property type="protein sequence ID" value="GMF38583.1"/>
    <property type="molecule type" value="Genomic_DNA"/>
</dbReference>
<comment type="caution">
    <text evidence="2">The sequence shown here is derived from an EMBL/GenBank/DDBJ whole genome shotgun (WGS) entry which is preliminary data.</text>
</comment>
<dbReference type="AlphaFoldDB" id="A0A9W6XHL4"/>
<dbReference type="Proteomes" id="UP001165121">
    <property type="component" value="Unassembled WGS sequence"/>
</dbReference>
<evidence type="ECO:0000313" key="3">
    <source>
        <dbReference type="Proteomes" id="UP001165121"/>
    </source>
</evidence>
<feature type="region of interest" description="Disordered" evidence="1">
    <location>
        <begin position="1"/>
        <end position="69"/>
    </location>
</feature>
<feature type="compositionally biased region" description="Basic and acidic residues" evidence="1">
    <location>
        <begin position="50"/>
        <end position="69"/>
    </location>
</feature>
<keyword evidence="3" id="KW-1185">Reference proteome</keyword>
<accession>A0A9W6XHL4</accession>
<name>A0A9W6XHL4_9STRA</name>
<evidence type="ECO:0000313" key="2">
    <source>
        <dbReference type="EMBL" id="GMF38583.1"/>
    </source>
</evidence>